<dbReference type="Proteomes" id="UP000582231">
    <property type="component" value="Unassembled WGS sequence"/>
</dbReference>
<accession>A0A852R8Y4</accession>
<dbReference type="EMBL" id="JACCBF010000001">
    <property type="protein sequence ID" value="NYD29457.1"/>
    <property type="molecule type" value="Genomic_DNA"/>
</dbReference>
<feature type="chain" id="PRO_5032553612" description="Glycosyl hydrolase family 98 putative carbohydrate-binding module domain-containing protein" evidence="1">
    <location>
        <begin position="26"/>
        <end position="281"/>
    </location>
</feature>
<feature type="signal peptide" evidence="1">
    <location>
        <begin position="1"/>
        <end position="25"/>
    </location>
</feature>
<protein>
    <recommendedName>
        <fullName evidence="4">Glycosyl hydrolase family 98 putative carbohydrate-binding module domain-containing protein</fullName>
    </recommendedName>
</protein>
<evidence type="ECO:0008006" key="4">
    <source>
        <dbReference type="Google" id="ProtNLM"/>
    </source>
</evidence>
<sequence>MKILTAGPSALLLTAALTLATPAVATTAPTTTPTTPQTASTADRATDRAAATAITIAARSTVVQRGKKVVVTGTVTSKRITKVTLQQKRSGTAWKSQATVAVRADGSFKVKDKTTTAVVRKYRVVSATGPRKKSAKVTVGVYDWQDLTKLKARTSMGWGPQKTVQVNGTAYGPAFASYNWGPTAPLIDFNVNRSCISLRARFGLSDNSDATARATISVVSDGTAVYSKSFGLTESELVTVPLSSPFRVGITSTVENPGNVTPVPNAIAVAADPEIYCTSAK</sequence>
<name>A0A852R8Y4_9ACTN</name>
<organism evidence="2 3">
    <name type="scientific">Nocardioides kongjuensis</name>
    <dbReference type="NCBI Taxonomy" id="349522"/>
    <lineage>
        <taxon>Bacteria</taxon>
        <taxon>Bacillati</taxon>
        <taxon>Actinomycetota</taxon>
        <taxon>Actinomycetes</taxon>
        <taxon>Propionibacteriales</taxon>
        <taxon>Nocardioidaceae</taxon>
        <taxon>Nocardioides</taxon>
    </lineage>
</organism>
<evidence type="ECO:0000313" key="3">
    <source>
        <dbReference type="Proteomes" id="UP000582231"/>
    </source>
</evidence>
<dbReference type="RefSeq" id="WP_179725829.1">
    <property type="nucleotide sequence ID" value="NZ_BAABEF010000001.1"/>
</dbReference>
<reference evidence="2 3" key="1">
    <citation type="submission" date="2020-07" db="EMBL/GenBank/DDBJ databases">
        <title>Sequencing the genomes of 1000 actinobacteria strains.</title>
        <authorList>
            <person name="Klenk H.-P."/>
        </authorList>
    </citation>
    <scope>NUCLEOTIDE SEQUENCE [LARGE SCALE GENOMIC DNA]</scope>
    <source>
        <strain evidence="2 3">DSM 19082</strain>
    </source>
</reference>
<dbReference type="AlphaFoldDB" id="A0A852R8Y4"/>
<evidence type="ECO:0000256" key="1">
    <source>
        <dbReference type="SAM" id="SignalP"/>
    </source>
</evidence>
<evidence type="ECO:0000313" key="2">
    <source>
        <dbReference type="EMBL" id="NYD29457.1"/>
    </source>
</evidence>
<gene>
    <name evidence="2" type="ORF">BJ958_001003</name>
</gene>
<comment type="caution">
    <text evidence="2">The sequence shown here is derived from an EMBL/GenBank/DDBJ whole genome shotgun (WGS) entry which is preliminary data.</text>
</comment>
<keyword evidence="1" id="KW-0732">Signal</keyword>
<keyword evidence="3" id="KW-1185">Reference proteome</keyword>
<proteinExistence type="predicted"/>